<dbReference type="OrthoDB" id="413460at2759"/>
<evidence type="ECO:0000256" key="3">
    <source>
        <dbReference type="SAM" id="MobiDB-lite"/>
    </source>
</evidence>
<feature type="compositionally biased region" description="Low complexity" evidence="3">
    <location>
        <begin position="1060"/>
        <end position="1072"/>
    </location>
</feature>
<dbReference type="CDD" id="cd18793">
    <property type="entry name" value="SF2_C_SNF"/>
    <property type="match status" value="1"/>
</dbReference>
<evidence type="ECO:0000256" key="2">
    <source>
        <dbReference type="SAM" id="Coils"/>
    </source>
</evidence>
<reference evidence="6 7" key="2">
    <citation type="submission" date="2018-11" db="EMBL/GenBank/DDBJ databases">
        <authorList>
            <consortium name="Pathogen Informatics"/>
        </authorList>
    </citation>
    <scope>NUCLEOTIDE SEQUENCE [LARGE SCALE GENOMIC DNA]</scope>
</reference>
<dbReference type="WBParaSite" id="HDID_0000756701-mRNA-1">
    <property type="protein sequence ID" value="HDID_0000756701-mRNA-1"/>
    <property type="gene ID" value="HDID_0000756701"/>
</dbReference>
<dbReference type="GO" id="GO:0016787">
    <property type="term" value="F:hydrolase activity"/>
    <property type="evidence" value="ECO:0007669"/>
    <property type="project" value="UniProtKB-KW"/>
</dbReference>
<dbReference type="SUPFAM" id="SSF52540">
    <property type="entry name" value="P-loop containing nucleoside triphosphate hydrolases"/>
    <property type="match status" value="2"/>
</dbReference>
<feature type="domain" description="Helicase ATP-binding" evidence="4">
    <location>
        <begin position="363"/>
        <end position="555"/>
    </location>
</feature>
<feature type="region of interest" description="Disordered" evidence="3">
    <location>
        <begin position="1213"/>
        <end position="1261"/>
    </location>
</feature>
<dbReference type="Pfam" id="PF00176">
    <property type="entry name" value="SNF2-rel_dom"/>
    <property type="match status" value="1"/>
</dbReference>
<feature type="region of interest" description="Disordered" evidence="3">
    <location>
        <begin position="1149"/>
        <end position="1189"/>
    </location>
</feature>
<evidence type="ECO:0000313" key="8">
    <source>
        <dbReference type="WBParaSite" id="HDID_0000756701-mRNA-1"/>
    </source>
</evidence>
<feature type="region of interest" description="Disordered" evidence="3">
    <location>
        <begin position="1060"/>
        <end position="1136"/>
    </location>
</feature>
<dbReference type="Proteomes" id="UP000274504">
    <property type="component" value="Unassembled WGS sequence"/>
</dbReference>
<dbReference type="Pfam" id="PF00271">
    <property type="entry name" value="Helicase_C"/>
    <property type="match status" value="1"/>
</dbReference>
<dbReference type="PANTHER" id="PTHR45629">
    <property type="entry name" value="SNF2/RAD54 FAMILY MEMBER"/>
    <property type="match status" value="1"/>
</dbReference>
<dbReference type="PROSITE" id="PS51194">
    <property type="entry name" value="HELICASE_CTER"/>
    <property type="match status" value="1"/>
</dbReference>
<dbReference type="PANTHER" id="PTHR45629:SF7">
    <property type="entry name" value="DNA EXCISION REPAIR PROTEIN ERCC-6-RELATED"/>
    <property type="match status" value="1"/>
</dbReference>
<gene>
    <name evidence="6" type="ORF">HDID_LOCUS7565</name>
</gene>
<dbReference type="InterPro" id="IPR038718">
    <property type="entry name" value="SNF2-like_sf"/>
</dbReference>
<accession>A0A0R3SR12</accession>
<protein>
    <submittedName>
        <fullName evidence="8">DNA excision repair protein ERCC-6</fullName>
    </submittedName>
</protein>
<name>A0A0R3SR12_HYMDI</name>
<dbReference type="PROSITE" id="PS51192">
    <property type="entry name" value="HELICASE_ATP_BIND_1"/>
    <property type="match status" value="1"/>
</dbReference>
<dbReference type="InterPro" id="IPR001650">
    <property type="entry name" value="Helicase_C-like"/>
</dbReference>
<dbReference type="SMART" id="SM00487">
    <property type="entry name" value="DEXDc"/>
    <property type="match status" value="1"/>
</dbReference>
<dbReference type="GO" id="GO:0005524">
    <property type="term" value="F:ATP binding"/>
    <property type="evidence" value="ECO:0007669"/>
    <property type="project" value="InterPro"/>
</dbReference>
<dbReference type="InterPro" id="IPR014001">
    <property type="entry name" value="Helicase_ATP-bd"/>
</dbReference>
<dbReference type="SMART" id="SM00490">
    <property type="entry name" value="HELICc"/>
    <property type="match status" value="1"/>
</dbReference>
<sequence length="1373" mass="153874">MSAIPNKENRPASDVERLEQEARSLYELGDLQASLKTLQRAYLINPTGRLERRIERLLNVINSTKQSDVDHLVERTGTLSIREDEQKPNNKLAVETLLYEARILFEQGNTVASLAKVKKAYVIDPDPKTLRKMKRLEAVLENERKLVLQADVEEQSVGTNLNISSIKSKESRVSAVVELQPSETSEGRLQECLEELVCAYSIDPNPKTARRIERLQVMITSSSPSTQHPTPKSSTLVPSVEFASEESAHLEKQARVLFQNKDYQGTLGLLLKADKLCPSDKLKRRIGRLRELMDEEEERKKQEDGDDADDVDVLIRSTANLSIAEKKFSPGANMTEVSDSFYLPTRLYEKLYPYQKDGVAWLWNLHKTAPGGILADDMGLGKTLQTIAFLTGYFLCDEEEGAKRKMPHTAIILAPVSVMQTWQSEFEKWSPSLRLYTYYEMTKKARQRALASLQSRGGILLTSYNMFTSGAEEIASRQSVESTGWLSSNREQSYTQTFAYDYVILDEAHRIKNPSAKISQAVRHLDCKHRLLLTGTAIQNSLRELWSLLDFTHSGRLLGGQQTFMLQYGKPILRSRERDASNAERLHGNLMADSLNKMIAPFILRRTKQDTLSVQAKQKMPQKNEFVVWLYLSNLQETIYRNFLKLEHVKGLLFGNTTRSPLVELTILKKLCDHPRLLSTEQCANLGLDVSKTLPGSDIQVPSYTTLLEESGKIDFTVRLLEQFQVESLGTGKSAHRTLIFSQSLRLLDMTEAAILGINKEPSRPRELPKHKILRLDGRLKKLEERNEVLNRFAEDLSYNVMLLTTQVGGVGLTITAADRVIILDPSWNPSIDAQAVDRVYRIGQRSNVVVYRLITCATVEEKIYRRQVFKSSIIRQTIDRAAADRKTDIDHSDPYRYFTRQELVELFTLDENPRFSKTQHQLAKIHGSAKRKTYPELESHLQFILSMKELVFDISDHDLLFTRVESSIDDPSSPMPMTDADVCFAEAQLRLGEAAVSLEAAKDFASSKRLQEQAHTAIKPNYNRPAGEIFAPSKADSQRPMFNAPRLGGSFVKASTLLTSPQSSSIPTSGSFGHPSSQKSTKNDGSRTSSEMSACTASSLSPSNNSRYNDSLPVKDRKKDSGRVASSISPSQHARFDEVSLEGVLQATNKRKDSESASQVRSLGDVHSARASTTDENNVSKVSGETSNRRTSFVSFVQDSSIEESLGGLSIRSDAKKDSGTSDFDASVSRKSRDISRLSGNVIDSPRQSGSSVRSGEDEFVRPFAVPSERSNLEAPDLINLDLIQTVDDEEIEQSSPLRSLRKSLATSGIYLGGAESQESNKENEKCKEDVIVIEDSCNEDSNSSDQEETDEKFSEDFLPNSVEIIEDSFAE</sequence>
<dbReference type="STRING" id="6216.A0A0R3SR12"/>
<dbReference type="InterPro" id="IPR050496">
    <property type="entry name" value="SNF2_RAD54_helicase_repair"/>
</dbReference>
<keyword evidence="2" id="KW-0175">Coiled coil</keyword>
<feature type="compositionally biased region" description="Polar residues" evidence="3">
    <location>
        <begin position="1171"/>
        <end position="1189"/>
    </location>
</feature>
<evidence type="ECO:0000259" key="4">
    <source>
        <dbReference type="PROSITE" id="PS51192"/>
    </source>
</evidence>
<keyword evidence="1" id="KW-0378">Hydrolase</keyword>
<feature type="compositionally biased region" description="Basic and acidic residues" evidence="3">
    <location>
        <begin position="1114"/>
        <end position="1123"/>
    </location>
</feature>
<feature type="domain" description="Helicase C-terminal" evidence="5">
    <location>
        <begin position="725"/>
        <end position="891"/>
    </location>
</feature>
<feature type="region of interest" description="Disordered" evidence="3">
    <location>
        <begin position="1338"/>
        <end position="1360"/>
    </location>
</feature>
<evidence type="ECO:0000259" key="5">
    <source>
        <dbReference type="PROSITE" id="PS51194"/>
    </source>
</evidence>
<dbReference type="InterPro" id="IPR049730">
    <property type="entry name" value="SNF2/RAD54-like_C"/>
</dbReference>
<organism evidence="8">
    <name type="scientific">Hymenolepis diminuta</name>
    <name type="common">Rat tapeworm</name>
    <dbReference type="NCBI Taxonomy" id="6216"/>
    <lineage>
        <taxon>Eukaryota</taxon>
        <taxon>Metazoa</taxon>
        <taxon>Spiralia</taxon>
        <taxon>Lophotrochozoa</taxon>
        <taxon>Platyhelminthes</taxon>
        <taxon>Cestoda</taxon>
        <taxon>Eucestoda</taxon>
        <taxon>Cyclophyllidea</taxon>
        <taxon>Hymenolepididae</taxon>
        <taxon>Hymenolepis</taxon>
    </lineage>
</organism>
<evidence type="ECO:0000313" key="6">
    <source>
        <dbReference type="EMBL" id="VDL59883.1"/>
    </source>
</evidence>
<proteinExistence type="predicted"/>
<dbReference type="GO" id="GO:0015616">
    <property type="term" value="F:DNA translocase activity"/>
    <property type="evidence" value="ECO:0007669"/>
    <property type="project" value="TreeGrafter"/>
</dbReference>
<reference evidence="8" key="1">
    <citation type="submission" date="2017-02" db="UniProtKB">
        <authorList>
            <consortium name="WormBaseParasite"/>
        </authorList>
    </citation>
    <scope>IDENTIFICATION</scope>
</reference>
<evidence type="ECO:0000313" key="7">
    <source>
        <dbReference type="Proteomes" id="UP000274504"/>
    </source>
</evidence>
<dbReference type="InterPro" id="IPR027417">
    <property type="entry name" value="P-loop_NTPase"/>
</dbReference>
<dbReference type="EMBL" id="UYSG01010949">
    <property type="protein sequence ID" value="VDL59883.1"/>
    <property type="molecule type" value="Genomic_DNA"/>
</dbReference>
<feature type="compositionally biased region" description="Polar residues" evidence="3">
    <location>
        <begin position="1087"/>
        <end position="1110"/>
    </location>
</feature>
<dbReference type="InterPro" id="IPR000330">
    <property type="entry name" value="SNF2_N"/>
</dbReference>
<feature type="region of interest" description="Disordered" evidence="3">
    <location>
        <begin position="1016"/>
        <end position="1047"/>
    </location>
</feature>
<feature type="coiled-coil region" evidence="2">
    <location>
        <begin position="279"/>
        <end position="306"/>
    </location>
</feature>
<dbReference type="Gene3D" id="3.40.50.10810">
    <property type="entry name" value="Tandem AAA-ATPase domain"/>
    <property type="match status" value="1"/>
</dbReference>
<dbReference type="Gene3D" id="3.40.50.300">
    <property type="entry name" value="P-loop containing nucleotide triphosphate hydrolases"/>
    <property type="match status" value="1"/>
</dbReference>
<evidence type="ECO:0000256" key="1">
    <source>
        <dbReference type="ARBA" id="ARBA00022801"/>
    </source>
</evidence>